<keyword evidence="2" id="KW-1185">Reference proteome</keyword>
<proteinExistence type="predicted"/>
<organism evidence="1 2">
    <name type="scientific">Neophaeococcomyces mojaviensis</name>
    <dbReference type="NCBI Taxonomy" id="3383035"/>
    <lineage>
        <taxon>Eukaryota</taxon>
        <taxon>Fungi</taxon>
        <taxon>Dikarya</taxon>
        <taxon>Ascomycota</taxon>
        <taxon>Pezizomycotina</taxon>
        <taxon>Eurotiomycetes</taxon>
        <taxon>Chaetothyriomycetidae</taxon>
        <taxon>Chaetothyriales</taxon>
        <taxon>Chaetothyriales incertae sedis</taxon>
        <taxon>Neophaeococcomyces</taxon>
    </lineage>
</organism>
<dbReference type="EMBL" id="JAPDRQ010000130">
    <property type="protein sequence ID" value="KAJ9654137.1"/>
    <property type="molecule type" value="Genomic_DNA"/>
</dbReference>
<dbReference type="Proteomes" id="UP001172386">
    <property type="component" value="Unassembled WGS sequence"/>
</dbReference>
<sequence>MDGVGLAVFDADVIVPNGAVVSELSEDPLTKDANAEVVSEDEVKAEAVSGHDVAWFGSIAYVALPMIRVPVLVTANGHHSVGLTLLAAVDVERLASELVSWLVARAEVINGGGVEFLKTVATSV</sequence>
<evidence type="ECO:0000313" key="2">
    <source>
        <dbReference type="Proteomes" id="UP001172386"/>
    </source>
</evidence>
<accession>A0ACC3A2D7</accession>
<evidence type="ECO:0000313" key="1">
    <source>
        <dbReference type="EMBL" id="KAJ9654137.1"/>
    </source>
</evidence>
<protein>
    <submittedName>
        <fullName evidence="1">Uncharacterized protein</fullName>
    </submittedName>
</protein>
<comment type="caution">
    <text evidence="1">The sequence shown here is derived from an EMBL/GenBank/DDBJ whole genome shotgun (WGS) entry which is preliminary data.</text>
</comment>
<reference evidence="1" key="1">
    <citation type="submission" date="2022-10" db="EMBL/GenBank/DDBJ databases">
        <title>Culturing micro-colonial fungi from biological soil crusts in the Mojave desert and describing Neophaeococcomyces mojavensis, and introducing the new genera and species Taxawa tesnikishii.</title>
        <authorList>
            <person name="Kurbessoian T."/>
            <person name="Stajich J.E."/>
        </authorList>
    </citation>
    <scope>NUCLEOTIDE SEQUENCE</scope>
    <source>
        <strain evidence="1">JES_112</strain>
    </source>
</reference>
<name>A0ACC3A2D7_9EURO</name>
<gene>
    <name evidence="1" type="ORF">H2198_006756</name>
</gene>